<dbReference type="EMBL" id="BQNB010009251">
    <property type="protein sequence ID" value="GJS60899.1"/>
    <property type="molecule type" value="Genomic_DNA"/>
</dbReference>
<proteinExistence type="predicted"/>
<sequence>MYVRDLADMDNISPILHDIILYLQPMGNKRTARSVFGKLIFAASAYFIWLERNNKVFKKVKKSPEDIRDMVKVTVRLKLLSFRFKMTNSVELLLSRWKMPTSFRIYGDTMTEDDELAFDNSKGCACYVYPYARVVGGWYAGSSHTQIENVESAKELWDSLESKYMAEDASSKKFLVSNFNNYKMVDSTPAVEQFNELLRILGQYT</sequence>
<reference evidence="1" key="2">
    <citation type="submission" date="2022-01" db="EMBL/GenBank/DDBJ databases">
        <authorList>
            <person name="Yamashiro T."/>
            <person name="Shiraishi A."/>
            <person name="Satake H."/>
            <person name="Nakayama K."/>
        </authorList>
    </citation>
    <scope>NUCLEOTIDE SEQUENCE</scope>
</reference>
<dbReference type="PANTHER" id="PTHR47592">
    <property type="entry name" value="PBF68 PROTEIN"/>
    <property type="match status" value="1"/>
</dbReference>
<keyword evidence="2" id="KW-1185">Reference proteome</keyword>
<protein>
    <submittedName>
        <fullName evidence="1">Uncharacterized protein</fullName>
    </submittedName>
</protein>
<organism evidence="1 2">
    <name type="scientific">Tanacetum coccineum</name>
    <dbReference type="NCBI Taxonomy" id="301880"/>
    <lineage>
        <taxon>Eukaryota</taxon>
        <taxon>Viridiplantae</taxon>
        <taxon>Streptophyta</taxon>
        <taxon>Embryophyta</taxon>
        <taxon>Tracheophyta</taxon>
        <taxon>Spermatophyta</taxon>
        <taxon>Magnoliopsida</taxon>
        <taxon>eudicotyledons</taxon>
        <taxon>Gunneridae</taxon>
        <taxon>Pentapetalae</taxon>
        <taxon>asterids</taxon>
        <taxon>campanulids</taxon>
        <taxon>Asterales</taxon>
        <taxon>Asteraceae</taxon>
        <taxon>Asteroideae</taxon>
        <taxon>Anthemideae</taxon>
        <taxon>Anthemidinae</taxon>
        <taxon>Tanacetum</taxon>
    </lineage>
</organism>
<reference evidence="1" key="1">
    <citation type="journal article" date="2022" name="Int. J. Mol. Sci.">
        <title>Draft Genome of Tanacetum Coccineum: Genomic Comparison of Closely Related Tanacetum-Family Plants.</title>
        <authorList>
            <person name="Yamashiro T."/>
            <person name="Shiraishi A."/>
            <person name="Nakayama K."/>
            <person name="Satake H."/>
        </authorList>
    </citation>
    <scope>NUCLEOTIDE SEQUENCE</scope>
</reference>
<dbReference type="Proteomes" id="UP001151760">
    <property type="component" value="Unassembled WGS sequence"/>
</dbReference>
<dbReference type="PANTHER" id="PTHR47592:SF29">
    <property type="entry name" value="ZINC FINGER, CCHC-TYPE"/>
    <property type="match status" value="1"/>
</dbReference>
<accession>A0ABQ4X6N2</accession>
<evidence type="ECO:0000313" key="2">
    <source>
        <dbReference type="Proteomes" id="UP001151760"/>
    </source>
</evidence>
<gene>
    <name evidence="1" type="ORF">Tco_0655683</name>
</gene>
<dbReference type="Pfam" id="PF14223">
    <property type="entry name" value="Retrotran_gag_2"/>
    <property type="match status" value="1"/>
</dbReference>
<name>A0ABQ4X6N2_9ASTR</name>
<evidence type="ECO:0000313" key="1">
    <source>
        <dbReference type="EMBL" id="GJS60899.1"/>
    </source>
</evidence>
<comment type="caution">
    <text evidence="1">The sequence shown here is derived from an EMBL/GenBank/DDBJ whole genome shotgun (WGS) entry which is preliminary data.</text>
</comment>